<keyword evidence="2" id="KW-0472">Membrane</keyword>
<dbReference type="RefSeq" id="WP_309939308.1">
    <property type="nucleotide sequence ID" value="NZ_AP025305.1"/>
</dbReference>
<feature type="region of interest" description="Disordered" evidence="1">
    <location>
        <begin position="124"/>
        <end position="215"/>
    </location>
</feature>
<feature type="compositionally biased region" description="Low complexity" evidence="1">
    <location>
        <begin position="139"/>
        <end position="150"/>
    </location>
</feature>
<dbReference type="EMBL" id="JAVDQD010000003">
    <property type="protein sequence ID" value="MDR6239604.1"/>
    <property type="molecule type" value="Genomic_DNA"/>
</dbReference>
<proteinExistence type="predicted"/>
<feature type="compositionally biased region" description="Acidic residues" evidence="1">
    <location>
        <begin position="124"/>
        <end position="138"/>
    </location>
</feature>
<comment type="caution">
    <text evidence="3">The sequence shown here is derived from an EMBL/GenBank/DDBJ whole genome shotgun (WGS) entry which is preliminary data.</text>
</comment>
<reference evidence="3" key="1">
    <citation type="submission" date="2023-07" db="EMBL/GenBank/DDBJ databases">
        <title>Genomic Encyclopedia of Type Strains, Phase IV (KMG-IV): sequencing the most valuable type-strain genomes for metagenomic binning, comparative biology and taxonomic classification.</title>
        <authorList>
            <person name="Goeker M."/>
        </authorList>
    </citation>
    <scope>NUCLEOTIDE SEQUENCE</scope>
    <source>
        <strain evidence="3">DSM 26174</strain>
    </source>
</reference>
<evidence type="ECO:0000256" key="2">
    <source>
        <dbReference type="SAM" id="Phobius"/>
    </source>
</evidence>
<keyword evidence="2" id="KW-0812">Transmembrane</keyword>
<dbReference type="Proteomes" id="UP001185092">
    <property type="component" value="Unassembled WGS sequence"/>
</dbReference>
<protein>
    <submittedName>
        <fullName evidence="3">ElaB/YqjD/DUF883 family membrane-anchored ribosome-binding protein</fullName>
    </submittedName>
</protein>
<evidence type="ECO:0000256" key="1">
    <source>
        <dbReference type="SAM" id="MobiDB-lite"/>
    </source>
</evidence>
<gene>
    <name evidence="3" type="ORF">HNQ88_002652</name>
</gene>
<accession>A0AAE4BQW3</accession>
<keyword evidence="2" id="KW-1133">Transmembrane helix</keyword>
<evidence type="ECO:0000313" key="3">
    <source>
        <dbReference type="EMBL" id="MDR6239604.1"/>
    </source>
</evidence>
<keyword evidence="4" id="KW-1185">Reference proteome</keyword>
<organism evidence="3 4">
    <name type="scientific">Aureibacter tunicatorum</name>
    <dbReference type="NCBI Taxonomy" id="866807"/>
    <lineage>
        <taxon>Bacteria</taxon>
        <taxon>Pseudomonadati</taxon>
        <taxon>Bacteroidota</taxon>
        <taxon>Cytophagia</taxon>
        <taxon>Cytophagales</taxon>
        <taxon>Persicobacteraceae</taxon>
        <taxon>Aureibacter</taxon>
    </lineage>
</organism>
<evidence type="ECO:0000313" key="4">
    <source>
        <dbReference type="Proteomes" id="UP001185092"/>
    </source>
</evidence>
<dbReference type="AlphaFoldDB" id="A0AAE4BQW3"/>
<name>A0AAE4BQW3_9BACT</name>
<feature type="compositionally biased region" description="Basic and acidic residues" evidence="1">
    <location>
        <begin position="192"/>
        <end position="201"/>
    </location>
</feature>
<feature type="transmembrane region" description="Helical" evidence="2">
    <location>
        <begin position="12"/>
        <end position="30"/>
    </location>
</feature>
<sequence>MEKEQKKNERKSAVITFVITSLILLLVWYIKVWEAPDPPLPVYGIEMSFGFTETGQGNKSPEKPVTEAAAKSEVVEEIIEELDNSETVEEVVEETALAENVEAQQSEDISDVEDLTSEVEEIVETVEDDSDSSVEEVESSASNSSEAVQEVVEEQPKSSNSTKPALTYPSQETADAEEGNGNDNTPGAVGNEESKKNEKKPLLYSKHSGNGNMSGASLDLSGWNWDFEPKPDDNSPENGKVVFQIKIDDSGEVISVITLEKTVSSAVEQIYKREVESLTFSQTEGQGIAPPVSVGKITFIIRTN</sequence>
<feature type="compositionally biased region" description="Polar residues" evidence="1">
    <location>
        <begin position="157"/>
        <end position="173"/>
    </location>
</feature>